<dbReference type="Pfam" id="PF01381">
    <property type="entry name" value="HTH_3"/>
    <property type="match status" value="1"/>
</dbReference>
<name>A0A9X0WBZ2_9GAMM</name>
<dbReference type="PROSITE" id="PS50943">
    <property type="entry name" value="HTH_CROC1"/>
    <property type="match status" value="1"/>
</dbReference>
<organism evidence="3 4">
    <name type="scientific">Lamprobacter modestohalophilus</name>
    <dbReference type="NCBI Taxonomy" id="1064514"/>
    <lineage>
        <taxon>Bacteria</taxon>
        <taxon>Pseudomonadati</taxon>
        <taxon>Pseudomonadota</taxon>
        <taxon>Gammaproteobacteria</taxon>
        <taxon>Chromatiales</taxon>
        <taxon>Chromatiaceae</taxon>
        <taxon>Lamprobacter</taxon>
    </lineage>
</organism>
<dbReference type="PANTHER" id="PTHR35596">
    <property type="entry name" value="DUF2263 DOMAIN-CONTAINING PROTEIN"/>
    <property type="match status" value="1"/>
</dbReference>
<keyword evidence="4" id="KW-1185">Reference proteome</keyword>
<feature type="region of interest" description="Disordered" evidence="1">
    <location>
        <begin position="243"/>
        <end position="266"/>
    </location>
</feature>
<gene>
    <name evidence="3" type="ORF">CKO42_20425</name>
</gene>
<dbReference type="InterPro" id="IPR043472">
    <property type="entry name" value="Macro_dom-like"/>
</dbReference>
<evidence type="ECO:0000259" key="2">
    <source>
        <dbReference type="PROSITE" id="PS50943"/>
    </source>
</evidence>
<dbReference type="InterPro" id="IPR019261">
    <property type="entry name" value="PARG_cat_microbial"/>
</dbReference>
<dbReference type="NCBIfam" id="TIGR02452">
    <property type="entry name" value="TIGR02452 family protein"/>
    <property type="match status" value="1"/>
</dbReference>
<proteinExistence type="predicted"/>
<dbReference type="SMART" id="SM00530">
    <property type="entry name" value="HTH_XRE"/>
    <property type="match status" value="2"/>
</dbReference>
<dbReference type="RefSeq" id="WP_200248102.1">
    <property type="nucleotide sequence ID" value="NZ_NRRY01000047.1"/>
</dbReference>
<dbReference type="InterPro" id="IPR010982">
    <property type="entry name" value="Lambda_DNA-bd_dom_sf"/>
</dbReference>
<dbReference type="Proteomes" id="UP001138768">
    <property type="component" value="Unassembled WGS sequence"/>
</dbReference>
<dbReference type="Pfam" id="PF10021">
    <property type="entry name" value="PARG_cat_microb"/>
    <property type="match status" value="1"/>
</dbReference>
<dbReference type="GO" id="GO:0003677">
    <property type="term" value="F:DNA binding"/>
    <property type="evidence" value="ECO:0007669"/>
    <property type="project" value="InterPro"/>
</dbReference>
<feature type="compositionally biased region" description="Basic and acidic residues" evidence="1">
    <location>
        <begin position="498"/>
        <end position="510"/>
    </location>
</feature>
<evidence type="ECO:0000313" key="3">
    <source>
        <dbReference type="EMBL" id="MBK1620753.1"/>
    </source>
</evidence>
<dbReference type="SUPFAM" id="SSF52949">
    <property type="entry name" value="Macro domain-like"/>
    <property type="match status" value="1"/>
</dbReference>
<dbReference type="CDD" id="cd00093">
    <property type="entry name" value="HTH_XRE"/>
    <property type="match status" value="1"/>
</dbReference>
<sequence length="856" mass="96581">MALSPRQLGEHLRARRLERQRSDPDLTLVALCEAVGLSTCDLLALERGVELKLSAKTRRLLAEHLQIDPDLLPEPAAQAPQAEETLPTTHQTFGAYIKARREELRQTDRRYSMRQVAERIGLPPAYLSNIESDIKNPPNEESICALAEALDDDPDVLLALAGKLAGDVRGIILKRPKLFTQLIRELAHKSEEEIHLALQAFDDPKQRARALAEETLAILNAGHYQNPLRQQVEIRRALEQAVQRTTTHAPDEFARRPRKKTRNRRQTRIEIHQAPTLKVMQALADGRRSLVVLNFADAFEPGGSFRRGGRAQEQTLVGASGLLSCLEQGTKFYEQHLDRDPFHSDALIYAPAVPVFRDAEGALLEQPYPCAFISASAVNARAIEQRSPQRRDEITERMAQRMQKVLSCAQAYDHHHLILGAWGCGTFGNSPTLVARLFFDALQRDFEGVFRSVVFAIQDERTAEIFREQFKGAEQSSIPAPMAVPMMMSRELSPSLDVGDHRHGPAHEDSSDVLTSAQRREEPVSAKAEAPDAQFLEQARERYRQLRIEVFDEATCPDGESKHSDAHRANQARFREQVLSICTLANLDQYRSPTPEARTQLWHHLWTKTRYSGIRSQIATDEIADLKDLFDDYRWFSDACWNLKNKGHTMIEEGTGSCAKDFIGRTGPFAGKLTVANLPKLQKLITVARAFKHYFELYPDQTALSFITGDLPSDQTAIWEILKRLDHLGYRGDLTSLHLLMDLGFPVIKPDIVLSRLFLQFRWLHAALPSLPKDVEEADLRGAGGYKTSFIYTKPIIYQAIVAFANQLVAGLDAADLERDIGWVSSNPLREFDLFMAKAGQRPEREFGIERTLYST</sequence>
<comment type="caution">
    <text evidence="3">The sequence shown here is derived from an EMBL/GenBank/DDBJ whole genome shotgun (WGS) entry which is preliminary data.</text>
</comment>
<accession>A0A9X0WBZ2</accession>
<feature type="domain" description="HTH cro/C1-type" evidence="2">
    <location>
        <begin position="97"/>
        <end position="157"/>
    </location>
</feature>
<dbReference type="SUPFAM" id="SSF47413">
    <property type="entry name" value="lambda repressor-like DNA-binding domains"/>
    <property type="match status" value="1"/>
</dbReference>
<protein>
    <submittedName>
        <fullName evidence="3">TIGR02452 family protein</fullName>
    </submittedName>
</protein>
<evidence type="ECO:0000256" key="1">
    <source>
        <dbReference type="SAM" id="MobiDB-lite"/>
    </source>
</evidence>
<dbReference type="InterPro" id="IPR001387">
    <property type="entry name" value="Cro/C1-type_HTH"/>
</dbReference>
<dbReference type="EMBL" id="NRRY01000047">
    <property type="protein sequence ID" value="MBK1620753.1"/>
    <property type="molecule type" value="Genomic_DNA"/>
</dbReference>
<dbReference type="InterPro" id="IPR012664">
    <property type="entry name" value="CHP02452"/>
</dbReference>
<dbReference type="Gene3D" id="1.10.260.40">
    <property type="entry name" value="lambda repressor-like DNA-binding domains"/>
    <property type="match status" value="2"/>
</dbReference>
<feature type="compositionally biased region" description="Basic residues" evidence="1">
    <location>
        <begin position="256"/>
        <end position="266"/>
    </location>
</feature>
<evidence type="ECO:0000313" key="4">
    <source>
        <dbReference type="Proteomes" id="UP001138768"/>
    </source>
</evidence>
<reference evidence="3 4" key="1">
    <citation type="journal article" date="2020" name="Microorganisms">
        <title>Osmotic Adaptation and Compatible Solute Biosynthesis of Phototrophic Bacteria as Revealed from Genome Analyses.</title>
        <authorList>
            <person name="Imhoff J.F."/>
            <person name="Rahn T."/>
            <person name="Kunzel S."/>
            <person name="Keller A."/>
            <person name="Neulinger S.C."/>
        </authorList>
    </citation>
    <scope>NUCLEOTIDE SEQUENCE [LARGE SCALE GENOMIC DNA]</scope>
    <source>
        <strain evidence="3 4">DSM 25653</strain>
    </source>
</reference>
<dbReference type="Gene3D" id="3.40.220.10">
    <property type="entry name" value="Leucine Aminopeptidase, subunit E, domain 1"/>
    <property type="match status" value="1"/>
</dbReference>
<dbReference type="AlphaFoldDB" id="A0A9X0WBZ2"/>
<feature type="region of interest" description="Disordered" evidence="1">
    <location>
        <begin position="494"/>
        <end position="533"/>
    </location>
</feature>
<dbReference type="PANTHER" id="PTHR35596:SF1">
    <property type="entry name" value="MICROBIAL-TYPE PARG CATALYTIC DOMAIN-CONTAINING PROTEIN"/>
    <property type="match status" value="1"/>
</dbReference>